<feature type="region of interest" description="Disordered" evidence="1">
    <location>
        <begin position="375"/>
        <end position="406"/>
    </location>
</feature>
<feature type="transmembrane region" description="Helical" evidence="2">
    <location>
        <begin position="291"/>
        <end position="312"/>
    </location>
</feature>
<name>A0A2T3BAZ1_AMORE</name>
<feature type="transmembrane region" description="Helical" evidence="2">
    <location>
        <begin position="57"/>
        <end position="81"/>
    </location>
</feature>
<evidence type="ECO:0000313" key="3">
    <source>
        <dbReference type="EMBL" id="PSS25458.1"/>
    </source>
</evidence>
<protein>
    <recommendedName>
        <fullName evidence="5">G-protein coupled receptors family 3 profile domain-containing protein</fullName>
    </recommendedName>
</protein>
<sequence length="670" mass="72188">MATTMVANFVIERAMNGSRNSTGRHPTNHSKTNENAAATVIANLVFEDSKSIRTSTIILAAFNALAAFSTAAMILYDCYLASKRYNPKFRASKFFISSLHPAETFPLILSIGIIIQAIVFASIQGTGLAALTTKGCGEKAQVLWPAFFIVPYIQVVFGLECAIRSLRALPFQARGKNDVTICCGVIILMLIATWIPSHIYPEHNTCVATLLWYISRYGELGTILLSVSDGLMLVGALTIFIRLTTVNLIDQHQRVAASRMVYHLGLGIVSIALVIPYFASQAVGHGNLKLSMMATVVINLSGLLSGLLQMFLRTNATTMSFGPKGGRLWGHGKHEMRIWGPNELAFNQQLVAPVSQPQTPGPMDNRSESTIPLTSAEKGRAISMESLKSPPSRSSTRHIPSPSDSVMEMNIVPNPSGSLEIAVAEPATRTYRPSYSLFPPRVASPDPVAQSGTRTEPTSKFSIERGSTYDIGGLEPPPPVHSIVGGKGHRRDSSIVSSATVQIGLRISNALAPPQDIPPSPLPLPSTTYHGSAPSRASHLVPRPLNVSSTLPQPETPRISSPLRFMRSLSPLDTSVGSLEHTPSQGRLSSKTLPPTPKESGFKTTNQRIDTNSTIQLSPTVYSPQKKTTASPTLRSATSPKRNPLRTSPVETQGEDLPRQLGPGSKAAWI</sequence>
<feature type="transmembrane region" description="Helical" evidence="2">
    <location>
        <begin position="143"/>
        <end position="166"/>
    </location>
</feature>
<evidence type="ECO:0000256" key="1">
    <source>
        <dbReference type="SAM" id="MobiDB-lite"/>
    </source>
</evidence>
<feature type="compositionally biased region" description="Polar residues" evidence="1">
    <location>
        <begin position="450"/>
        <end position="461"/>
    </location>
</feature>
<feature type="transmembrane region" description="Helical" evidence="2">
    <location>
        <begin position="102"/>
        <end position="123"/>
    </location>
</feature>
<feature type="compositionally biased region" description="Polar residues" evidence="1">
    <location>
        <begin position="571"/>
        <end position="593"/>
    </location>
</feature>
<feature type="compositionally biased region" description="Polar residues" evidence="1">
    <location>
        <begin position="602"/>
        <end position="651"/>
    </location>
</feature>
<dbReference type="InParanoid" id="A0A2T3BAZ1"/>
<keyword evidence="2" id="KW-0812">Transmembrane</keyword>
<dbReference type="Proteomes" id="UP000241818">
    <property type="component" value="Unassembled WGS sequence"/>
</dbReference>
<feature type="transmembrane region" description="Helical" evidence="2">
    <location>
        <begin position="261"/>
        <end position="279"/>
    </location>
</feature>
<gene>
    <name evidence="3" type="ORF">M430DRAFT_16175</name>
</gene>
<keyword evidence="2" id="KW-0472">Membrane</keyword>
<reference evidence="3 4" key="1">
    <citation type="journal article" date="2018" name="New Phytol.">
        <title>Comparative genomics and transcriptomics depict ericoid mycorrhizal fungi as versatile saprotrophs and plant mutualists.</title>
        <authorList>
            <person name="Martino E."/>
            <person name="Morin E."/>
            <person name="Grelet G.A."/>
            <person name="Kuo A."/>
            <person name="Kohler A."/>
            <person name="Daghino S."/>
            <person name="Barry K.W."/>
            <person name="Cichocki N."/>
            <person name="Clum A."/>
            <person name="Dockter R.B."/>
            <person name="Hainaut M."/>
            <person name="Kuo R.C."/>
            <person name="LaButti K."/>
            <person name="Lindahl B.D."/>
            <person name="Lindquist E.A."/>
            <person name="Lipzen A."/>
            <person name="Khouja H.R."/>
            <person name="Magnuson J."/>
            <person name="Murat C."/>
            <person name="Ohm R.A."/>
            <person name="Singer S.W."/>
            <person name="Spatafora J.W."/>
            <person name="Wang M."/>
            <person name="Veneault-Fourrey C."/>
            <person name="Henrissat B."/>
            <person name="Grigoriev I.V."/>
            <person name="Martin F.M."/>
            <person name="Perotto S."/>
        </authorList>
    </citation>
    <scope>NUCLEOTIDE SEQUENCE [LARGE SCALE GENOMIC DNA]</scope>
    <source>
        <strain evidence="3 4">ATCC 22711</strain>
    </source>
</reference>
<feature type="transmembrane region" description="Helical" evidence="2">
    <location>
        <begin position="220"/>
        <end position="241"/>
    </location>
</feature>
<proteinExistence type="predicted"/>
<evidence type="ECO:0000256" key="2">
    <source>
        <dbReference type="SAM" id="Phobius"/>
    </source>
</evidence>
<feature type="compositionally biased region" description="Pro residues" evidence="1">
    <location>
        <begin position="515"/>
        <end position="524"/>
    </location>
</feature>
<dbReference type="AlphaFoldDB" id="A0A2T3BAZ1"/>
<keyword evidence="4" id="KW-1185">Reference proteome</keyword>
<feature type="region of interest" description="Disordered" evidence="1">
    <location>
        <begin position="442"/>
        <end position="463"/>
    </location>
</feature>
<dbReference type="OrthoDB" id="5368516at2759"/>
<dbReference type="STRING" id="857342.A0A2T3BAZ1"/>
<accession>A0A2T3BAZ1</accession>
<dbReference type="RefSeq" id="XP_024724057.1">
    <property type="nucleotide sequence ID" value="XM_024863408.1"/>
</dbReference>
<feature type="region of interest" description="Disordered" evidence="1">
    <location>
        <begin position="511"/>
        <end position="670"/>
    </location>
</feature>
<feature type="transmembrane region" description="Helical" evidence="2">
    <location>
        <begin position="178"/>
        <end position="200"/>
    </location>
</feature>
<evidence type="ECO:0000313" key="4">
    <source>
        <dbReference type="Proteomes" id="UP000241818"/>
    </source>
</evidence>
<dbReference type="GeneID" id="36571489"/>
<keyword evidence="2" id="KW-1133">Transmembrane helix</keyword>
<dbReference type="EMBL" id="KZ679007">
    <property type="protein sequence ID" value="PSS25458.1"/>
    <property type="molecule type" value="Genomic_DNA"/>
</dbReference>
<evidence type="ECO:0008006" key="5">
    <source>
        <dbReference type="Google" id="ProtNLM"/>
    </source>
</evidence>
<feature type="compositionally biased region" description="Polar residues" evidence="1">
    <location>
        <begin position="389"/>
        <end position="404"/>
    </location>
</feature>
<organism evidence="3 4">
    <name type="scientific">Amorphotheca resinae ATCC 22711</name>
    <dbReference type="NCBI Taxonomy" id="857342"/>
    <lineage>
        <taxon>Eukaryota</taxon>
        <taxon>Fungi</taxon>
        <taxon>Dikarya</taxon>
        <taxon>Ascomycota</taxon>
        <taxon>Pezizomycotina</taxon>
        <taxon>Leotiomycetes</taxon>
        <taxon>Helotiales</taxon>
        <taxon>Amorphothecaceae</taxon>
        <taxon>Amorphotheca</taxon>
    </lineage>
</organism>